<sequence length="252" mass="27842">MSRPVIGISTCFEEPGGLHYYRTAAKYVQAVVNSIDGLPLLIPALGNNLHRKKLLQTINGLLLTGSHSDIEPHQYNGHASAEKNKYDPRRDATILPLIPEVVEAEIPILAICRGCQEMNVAFGGSLHQKVHEVPGMMDHREDLSLDINEQYKCTHSIALTKNGVLDQISDDKSPLVNSLHQQGIDRLGEGLETEAVAPDGLIEAFSVKDTKTFALAVQWHPEWKVLENLFYKTIFIAFGAACKNRAKIINKG</sequence>
<name>A0A382NJ56_9ZZZZ</name>
<dbReference type="Gene3D" id="3.40.50.880">
    <property type="match status" value="1"/>
</dbReference>
<dbReference type="CDD" id="cd01745">
    <property type="entry name" value="GATase1_2"/>
    <property type="match status" value="1"/>
</dbReference>
<proteinExistence type="predicted"/>
<dbReference type="AlphaFoldDB" id="A0A382NJ56"/>
<gene>
    <name evidence="1" type="ORF">METZ01_LOCUS314083</name>
</gene>
<dbReference type="FunFam" id="3.40.50.880:FF:000030">
    <property type="entry name" value="Gamma-glutamyl-gamma-aminobutyrate hydrolase PuuD"/>
    <property type="match status" value="1"/>
</dbReference>
<accession>A0A382NJ56</accession>
<dbReference type="InterPro" id="IPR044668">
    <property type="entry name" value="PuuD-like"/>
</dbReference>
<protein>
    <submittedName>
        <fullName evidence="1">Uncharacterized protein</fullName>
    </submittedName>
</protein>
<dbReference type="InterPro" id="IPR011697">
    <property type="entry name" value="Peptidase_C26"/>
</dbReference>
<organism evidence="1">
    <name type="scientific">marine metagenome</name>
    <dbReference type="NCBI Taxonomy" id="408172"/>
    <lineage>
        <taxon>unclassified sequences</taxon>
        <taxon>metagenomes</taxon>
        <taxon>ecological metagenomes</taxon>
    </lineage>
</organism>
<dbReference type="EMBL" id="UINC01100853">
    <property type="protein sequence ID" value="SVC61229.1"/>
    <property type="molecule type" value="Genomic_DNA"/>
</dbReference>
<dbReference type="PANTHER" id="PTHR43235">
    <property type="entry name" value="GLUTAMINE AMIDOTRANSFERASE PB2B2.05-RELATED"/>
    <property type="match status" value="1"/>
</dbReference>
<dbReference type="GO" id="GO:0005829">
    <property type="term" value="C:cytosol"/>
    <property type="evidence" value="ECO:0007669"/>
    <property type="project" value="TreeGrafter"/>
</dbReference>
<dbReference type="SUPFAM" id="SSF52317">
    <property type="entry name" value="Class I glutamine amidotransferase-like"/>
    <property type="match status" value="1"/>
</dbReference>
<dbReference type="GO" id="GO:0006598">
    <property type="term" value="P:polyamine catabolic process"/>
    <property type="evidence" value="ECO:0007669"/>
    <property type="project" value="TreeGrafter"/>
</dbReference>
<dbReference type="PROSITE" id="PS51273">
    <property type="entry name" value="GATASE_TYPE_1"/>
    <property type="match status" value="1"/>
</dbReference>
<dbReference type="Pfam" id="PF07722">
    <property type="entry name" value="Peptidase_C26"/>
    <property type="match status" value="1"/>
</dbReference>
<dbReference type="PANTHER" id="PTHR43235:SF1">
    <property type="entry name" value="GLUTAMINE AMIDOTRANSFERASE PB2B2.05-RELATED"/>
    <property type="match status" value="1"/>
</dbReference>
<evidence type="ECO:0000313" key="1">
    <source>
        <dbReference type="EMBL" id="SVC61229.1"/>
    </source>
</evidence>
<dbReference type="GO" id="GO:0033969">
    <property type="term" value="F:gamma-glutamyl-gamma-aminobutyrate hydrolase activity"/>
    <property type="evidence" value="ECO:0007669"/>
    <property type="project" value="TreeGrafter"/>
</dbReference>
<reference evidence="1" key="1">
    <citation type="submission" date="2018-05" db="EMBL/GenBank/DDBJ databases">
        <authorList>
            <person name="Lanie J.A."/>
            <person name="Ng W.-L."/>
            <person name="Kazmierczak K.M."/>
            <person name="Andrzejewski T.M."/>
            <person name="Davidsen T.M."/>
            <person name="Wayne K.J."/>
            <person name="Tettelin H."/>
            <person name="Glass J.I."/>
            <person name="Rusch D."/>
            <person name="Podicherti R."/>
            <person name="Tsui H.-C.T."/>
            <person name="Winkler M.E."/>
        </authorList>
    </citation>
    <scope>NUCLEOTIDE SEQUENCE</scope>
</reference>
<dbReference type="InterPro" id="IPR029062">
    <property type="entry name" value="Class_I_gatase-like"/>
</dbReference>